<protein>
    <submittedName>
        <fullName evidence="5">Transglycosylase-like protein with SLT domain</fullName>
    </submittedName>
</protein>
<keyword evidence="3" id="KW-0732">Signal</keyword>
<dbReference type="SUPFAM" id="SSF53955">
    <property type="entry name" value="Lysozyme-like"/>
    <property type="match status" value="1"/>
</dbReference>
<dbReference type="RefSeq" id="WP_245512890.1">
    <property type="nucleotide sequence ID" value="NZ_SNZR01000011.1"/>
</dbReference>
<evidence type="ECO:0000256" key="1">
    <source>
        <dbReference type="ARBA" id="ARBA00007734"/>
    </source>
</evidence>
<feature type="signal peptide" evidence="3">
    <location>
        <begin position="1"/>
        <end position="29"/>
    </location>
</feature>
<comment type="similarity">
    <text evidence="1">Belongs to the transglycosylase Slt family.</text>
</comment>
<evidence type="ECO:0000313" key="6">
    <source>
        <dbReference type="Proteomes" id="UP000295122"/>
    </source>
</evidence>
<gene>
    <name evidence="5" type="ORF">EV668_1329</name>
</gene>
<name>A0A4R7CBC3_9HYPH</name>
<comment type="caution">
    <text evidence="5">The sequence shown here is derived from an EMBL/GenBank/DDBJ whole genome shotgun (WGS) entry which is preliminary data.</text>
</comment>
<accession>A0A4R7CBC3</accession>
<evidence type="ECO:0000256" key="2">
    <source>
        <dbReference type="ARBA" id="ARBA00009387"/>
    </source>
</evidence>
<evidence type="ECO:0000259" key="4">
    <source>
        <dbReference type="Pfam" id="PF01464"/>
    </source>
</evidence>
<evidence type="ECO:0000313" key="5">
    <source>
        <dbReference type="EMBL" id="TDR94057.1"/>
    </source>
</evidence>
<dbReference type="InterPro" id="IPR008258">
    <property type="entry name" value="Transglycosylase_SLT_dom_1"/>
</dbReference>
<sequence>MGIRRPMLFGASLRLGAVIAACSWGAALATEPPMPPARPSALDATAAVAAARPKAGALPRGREKYFPLAEEEARKHGLPAEVADAVMRVESGYDPGVVGGVGERGLMQVLPSTAAMLGFSGTLDELAEPSTNVRLGVRYLAGAWRLAGGDLCRTLMKYRAGHGQERMSALSVEYCRRAKVHLTALGSPLGQGELPAVTLGPAAASPRVASAGAASTGLAVRGRRRVVVDGNAFWAAHKARVKAIESRLSWKRKALASR</sequence>
<comment type="similarity">
    <text evidence="2">Belongs to the virb1 family.</text>
</comment>
<dbReference type="InterPro" id="IPR023346">
    <property type="entry name" value="Lysozyme-like_dom_sf"/>
</dbReference>
<dbReference type="Gene3D" id="1.10.530.10">
    <property type="match status" value="1"/>
</dbReference>
<evidence type="ECO:0000256" key="3">
    <source>
        <dbReference type="SAM" id="SignalP"/>
    </source>
</evidence>
<dbReference type="PANTHER" id="PTHR37423:SF2">
    <property type="entry name" value="MEMBRANE-BOUND LYTIC MUREIN TRANSGLYCOSYLASE C"/>
    <property type="match status" value="1"/>
</dbReference>
<dbReference type="PANTHER" id="PTHR37423">
    <property type="entry name" value="SOLUBLE LYTIC MUREIN TRANSGLYCOSYLASE-RELATED"/>
    <property type="match status" value="1"/>
</dbReference>
<dbReference type="EMBL" id="SNZR01000011">
    <property type="protein sequence ID" value="TDR94057.1"/>
    <property type="molecule type" value="Genomic_DNA"/>
</dbReference>
<dbReference type="Pfam" id="PF01464">
    <property type="entry name" value="SLT"/>
    <property type="match status" value="1"/>
</dbReference>
<organism evidence="5 6">
    <name type="scientific">Enterovirga rhinocerotis</name>
    <dbReference type="NCBI Taxonomy" id="1339210"/>
    <lineage>
        <taxon>Bacteria</taxon>
        <taxon>Pseudomonadati</taxon>
        <taxon>Pseudomonadota</taxon>
        <taxon>Alphaproteobacteria</taxon>
        <taxon>Hyphomicrobiales</taxon>
        <taxon>Methylobacteriaceae</taxon>
        <taxon>Enterovirga</taxon>
    </lineage>
</organism>
<feature type="chain" id="PRO_5020523567" evidence="3">
    <location>
        <begin position="30"/>
        <end position="258"/>
    </location>
</feature>
<proteinExistence type="inferred from homology"/>
<dbReference type="Proteomes" id="UP000295122">
    <property type="component" value="Unassembled WGS sequence"/>
</dbReference>
<dbReference type="AlphaFoldDB" id="A0A4R7CBC3"/>
<feature type="domain" description="Transglycosylase SLT" evidence="4">
    <location>
        <begin position="69"/>
        <end position="166"/>
    </location>
</feature>
<reference evidence="5 6" key="1">
    <citation type="submission" date="2019-03" db="EMBL/GenBank/DDBJ databases">
        <title>Genomic Encyclopedia of Type Strains, Phase IV (KMG-IV): sequencing the most valuable type-strain genomes for metagenomic binning, comparative biology and taxonomic classification.</title>
        <authorList>
            <person name="Goeker M."/>
        </authorList>
    </citation>
    <scope>NUCLEOTIDE SEQUENCE [LARGE SCALE GENOMIC DNA]</scope>
    <source>
        <strain evidence="5 6">DSM 25903</strain>
    </source>
</reference>
<keyword evidence="6" id="KW-1185">Reference proteome</keyword>